<sequence>MQILNQDVAAAFDRLIALVRRTAGEERTAVRTRLIELFEIFDPADPDVIAGRRNLANALY</sequence>
<dbReference type="Proteomes" id="UP000238296">
    <property type="component" value="Unassembled WGS sequence"/>
</dbReference>
<evidence type="ECO:0000313" key="2">
    <source>
        <dbReference type="Proteomes" id="UP000238296"/>
    </source>
</evidence>
<dbReference type="Gene3D" id="1.25.40.10">
    <property type="entry name" value="Tetratricopeptide repeat domain"/>
    <property type="match status" value="1"/>
</dbReference>
<name>A0A2S8BLQ7_9MYCO</name>
<dbReference type="EMBL" id="PPEA01000317">
    <property type="protein sequence ID" value="PQM47569.1"/>
    <property type="molecule type" value="Genomic_DNA"/>
</dbReference>
<dbReference type="Pfam" id="PF14561">
    <property type="entry name" value="TPR_20"/>
    <property type="match status" value="1"/>
</dbReference>
<reference evidence="1 2" key="1">
    <citation type="journal article" date="2017" name="Int. J. Syst. Evol. Microbiol.">
        <title>Mycobacterium talmoniae sp. nov., a slowly growing mycobacterium isolated from human respiratory samples.</title>
        <authorList>
            <person name="Davidson R.M."/>
            <person name="DeGroote M.A."/>
            <person name="Marola J.L."/>
            <person name="Buss S."/>
            <person name="Jones V."/>
            <person name="McNeil M.R."/>
            <person name="Freifeld A.G."/>
            <person name="Elaine Epperson L."/>
            <person name="Hasan N.A."/>
            <person name="Jackson M."/>
            <person name="Iwen P.C."/>
            <person name="Salfinger M."/>
            <person name="Strong M."/>
        </authorList>
    </citation>
    <scope>NUCLEOTIDE SEQUENCE [LARGE SCALE GENOMIC DNA]</scope>
    <source>
        <strain evidence="1 2">ATCC BAA-2683</strain>
    </source>
</reference>
<evidence type="ECO:0008006" key="3">
    <source>
        <dbReference type="Google" id="ProtNLM"/>
    </source>
</evidence>
<protein>
    <recommendedName>
        <fullName evidence="3">Thioredoxin</fullName>
    </recommendedName>
</protein>
<accession>A0A2S8BLQ7</accession>
<dbReference type="InterPro" id="IPR011990">
    <property type="entry name" value="TPR-like_helical_dom_sf"/>
</dbReference>
<gene>
    <name evidence="1" type="ORF">C1Y40_02225</name>
</gene>
<dbReference type="AlphaFoldDB" id="A0A2S8BLQ7"/>
<organism evidence="1 2">
    <name type="scientific">Mycobacterium talmoniae</name>
    <dbReference type="NCBI Taxonomy" id="1858794"/>
    <lineage>
        <taxon>Bacteria</taxon>
        <taxon>Bacillati</taxon>
        <taxon>Actinomycetota</taxon>
        <taxon>Actinomycetes</taxon>
        <taxon>Mycobacteriales</taxon>
        <taxon>Mycobacteriaceae</taxon>
        <taxon>Mycobacterium</taxon>
    </lineage>
</organism>
<comment type="caution">
    <text evidence="1">The sequence shown here is derived from an EMBL/GenBank/DDBJ whole genome shotgun (WGS) entry which is preliminary data.</text>
</comment>
<proteinExistence type="predicted"/>
<evidence type="ECO:0000313" key="1">
    <source>
        <dbReference type="EMBL" id="PQM47569.1"/>
    </source>
</evidence>